<dbReference type="OrthoDB" id="2445954at2759"/>
<keyword evidence="2" id="KW-0812">Transmembrane</keyword>
<evidence type="ECO:0000313" key="4">
    <source>
        <dbReference type="EMBL" id="RIB08550.1"/>
    </source>
</evidence>
<keyword evidence="2" id="KW-1133">Transmembrane helix</keyword>
<accession>A0A397UEH1</accession>
<sequence>MKLSSYHCKLISQCLFLMLLSVLITSSESQTTTSNLTYINYTESTTGTSFPLNPPQVVTVHTYDDGSLLVSVAREIYSTQKNNVISRDSVQKYNCTGQSLEQILRLRIIQLDGTIKEINPHLSLDPMNFCILNDSYGNPVNPISIYPLYQPFILINYVKASNLNDLKTYEEWGSVIDDNGKILSNIRYGPSYTENSTGTLKWKPVSITQLNVNKKQGFFRFHIVNPNWTECQQYSVDPSGKLSKLTSHNVTLIDPNLISTNASFMITTIATVNGDYAILSVNSSSTASLSQPGGLYMTIISYNKTDISDQVLLHQITLSNVSFLGLYCDLAPNKIGYMCIIETSYNNSQALQKTYMNIRFLTSQSVISIDLLPNLPNISSLGITSTSLGMQAMVFGGYLFYAMTKNQEYYIWTYDESNQYMEQLGPLLTNKYAANPIFNNVNQNNLNAANSIMKNNNTFVLALATANNSNQWSLIEIALQHYIEGYYGYGNLQVVDIDPSPSNMTGDSKVDSNTNTLRITFKNPVILSTGFITIYKSSDNSIRQKIKGTMSEYVQIINDNHTIVSISIIGSTFNEYGEIYYVQMDSNFVRDEKLYEPLTGIEEGIVKYQSKNIPRPSEEAAIYYARLTPDATKSFKSLAEANKTVYFNNLLQDMAKKLPIRPELLSIKDGYQYTSVNSIDSLQFAIRVNKTNSKLDNNNTVPGIVSDIKQMIINKKITTFADGITNDLDDTFGFKQRVDMFGDYKNQIIPFVSIAAGNTILYLSSRSNSEVPDQFKQFINTVSSGLFSASHTTFSSIFSFSDVNNYLQFNIASCIMCRRGFKGLTILTMINFGLTLYNSETSLLLNDDQFKEFFGEDKFIADMRAIVDIVIKSIPQLITQSLYFHQIVTYSVIPFFTLCTTAFMILLSSLQAILKFCKKDEKANDNGNGQNEKKGDSNDQGQNA</sequence>
<organism evidence="4 5">
    <name type="scientific">Gigaspora rosea</name>
    <dbReference type="NCBI Taxonomy" id="44941"/>
    <lineage>
        <taxon>Eukaryota</taxon>
        <taxon>Fungi</taxon>
        <taxon>Fungi incertae sedis</taxon>
        <taxon>Mucoromycota</taxon>
        <taxon>Glomeromycotina</taxon>
        <taxon>Glomeromycetes</taxon>
        <taxon>Diversisporales</taxon>
        <taxon>Gigasporaceae</taxon>
        <taxon>Gigaspora</taxon>
    </lineage>
</organism>
<keyword evidence="5" id="KW-1185">Reference proteome</keyword>
<comment type="caution">
    <text evidence="4">The sequence shown here is derived from an EMBL/GenBank/DDBJ whole genome shotgun (WGS) entry which is preliminary data.</text>
</comment>
<dbReference type="AlphaFoldDB" id="A0A397UEH1"/>
<name>A0A397UEH1_9GLOM</name>
<feature type="region of interest" description="Disordered" evidence="1">
    <location>
        <begin position="921"/>
        <end position="944"/>
    </location>
</feature>
<gene>
    <name evidence="4" type="ORF">C2G38_2211387</name>
</gene>
<dbReference type="EMBL" id="QKWP01001495">
    <property type="protein sequence ID" value="RIB08550.1"/>
    <property type="molecule type" value="Genomic_DNA"/>
</dbReference>
<protein>
    <submittedName>
        <fullName evidence="4">Uncharacterized protein</fullName>
    </submittedName>
</protein>
<evidence type="ECO:0000256" key="3">
    <source>
        <dbReference type="SAM" id="SignalP"/>
    </source>
</evidence>
<dbReference type="STRING" id="44941.A0A397UEH1"/>
<keyword evidence="3" id="KW-0732">Signal</keyword>
<proteinExistence type="predicted"/>
<feature type="chain" id="PRO_5017321894" evidence="3">
    <location>
        <begin position="30"/>
        <end position="944"/>
    </location>
</feature>
<evidence type="ECO:0000256" key="1">
    <source>
        <dbReference type="SAM" id="MobiDB-lite"/>
    </source>
</evidence>
<feature type="transmembrane region" description="Helical" evidence="2">
    <location>
        <begin position="887"/>
        <end position="910"/>
    </location>
</feature>
<dbReference type="Proteomes" id="UP000266673">
    <property type="component" value="Unassembled WGS sequence"/>
</dbReference>
<feature type="signal peptide" evidence="3">
    <location>
        <begin position="1"/>
        <end position="29"/>
    </location>
</feature>
<evidence type="ECO:0000256" key="2">
    <source>
        <dbReference type="SAM" id="Phobius"/>
    </source>
</evidence>
<keyword evidence="2" id="KW-0472">Membrane</keyword>
<evidence type="ECO:0000313" key="5">
    <source>
        <dbReference type="Proteomes" id="UP000266673"/>
    </source>
</evidence>
<reference evidence="4 5" key="1">
    <citation type="submission" date="2018-06" db="EMBL/GenBank/DDBJ databases">
        <title>Comparative genomics reveals the genomic features of Rhizophagus irregularis, R. cerebriforme, R. diaphanum and Gigaspora rosea, and their symbiotic lifestyle signature.</title>
        <authorList>
            <person name="Morin E."/>
            <person name="San Clemente H."/>
            <person name="Chen E.C.H."/>
            <person name="De La Providencia I."/>
            <person name="Hainaut M."/>
            <person name="Kuo A."/>
            <person name="Kohler A."/>
            <person name="Murat C."/>
            <person name="Tang N."/>
            <person name="Roy S."/>
            <person name="Loubradou J."/>
            <person name="Henrissat B."/>
            <person name="Grigoriev I.V."/>
            <person name="Corradi N."/>
            <person name="Roux C."/>
            <person name="Martin F.M."/>
        </authorList>
    </citation>
    <scope>NUCLEOTIDE SEQUENCE [LARGE SCALE GENOMIC DNA]</scope>
    <source>
        <strain evidence="4 5">DAOM 194757</strain>
    </source>
</reference>